<dbReference type="GO" id="GO:0016747">
    <property type="term" value="F:acyltransferase activity, transferring groups other than amino-acyl groups"/>
    <property type="evidence" value="ECO:0007669"/>
    <property type="project" value="InterPro"/>
</dbReference>
<dbReference type="PANTHER" id="PTHR43420:SF52">
    <property type="entry name" value="N-ACETYLTRANSFERASE YODP"/>
    <property type="match status" value="1"/>
</dbReference>
<evidence type="ECO:0000313" key="4">
    <source>
        <dbReference type="EMBL" id="THB61384.1"/>
    </source>
</evidence>
<evidence type="ECO:0000256" key="2">
    <source>
        <dbReference type="ARBA" id="ARBA00023315"/>
    </source>
</evidence>
<evidence type="ECO:0000256" key="1">
    <source>
        <dbReference type="ARBA" id="ARBA00022679"/>
    </source>
</evidence>
<dbReference type="Proteomes" id="UP000310506">
    <property type="component" value="Unassembled WGS sequence"/>
</dbReference>
<dbReference type="PROSITE" id="PS51186">
    <property type="entry name" value="GNAT"/>
    <property type="match status" value="1"/>
</dbReference>
<evidence type="ECO:0000259" key="3">
    <source>
        <dbReference type="PROSITE" id="PS51186"/>
    </source>
</evidence>
<gene>
    <name evidence="4" type="ORF">ESZ54_05515</name>
</gene>
<reference evidence="4 5" key="1">
    <citation type="submission" date="2019-01" db="EMBL/GenBank/DDBJ databases">
        <title>Vagococcus silagei sp. nov. isolated from brewer's grain.</title>
        <authorList>
            <person name="Guu J.-R."/>
        </authorList>
    </citation>
    <scope>NUCLEOTIDE SEQUENCE [LARGE SCALE GENOMIC DNA]</scope>
    <source>
        <strain evidence="4 5">2B-2</strain>
    </source>
</reference>
<dbReference type="SUPFAM" id="SSF55729">
    <property type="entry name" value="Acyl-CoA N-acyltransferases (Nat)"/>
    <property type="match status" value="1"/>
</dbReference>
<evidence type="ECO:0000313" key="5">
    <source>
        <dbReference type="Proteomes" id="UP000310506"/>
    </source>
</evidence>
<keyword evidence="1 4" id="KW-0808">Transferase</keyword>
<sequence length="197" mass="22722">MNTERGGKHMIRAARPEDAVKAMELVMIVLKDMELEVFNKLTEAQLLKLLAEAFQDLPDYRYGFNNAIVKEINNDIAGVAFGYTDEMEKTIDTPYHQFLQQKDFSTEYHLFDELETYQDEWYLDTIVASPNFRRQGVATELLGALPLKAKERKRNVIGLNVDQINLSAQKVYLNNGFEKVGEMMIAGHKYDHLQKNI</sequence>
<keyword evidence="2" id="KW-0012">Acyltransferase</keyword>
<keyword evidence="5" id="KW-1185">Reference proteome</keyword>
<feature type="domain" description="N-acetyltransferase" evidence="3">
    <location>
        <begin position="33"/>
        <end position="197"/>
    </location>
</feature>
<comment type="caution">
    <text evidence="4">The sequence shown here is derived from an EMBL/GenBank/DDBJ whole genome shotgun (WGS) entry which is preliminary data.</text>
</comment>
<dbReference type="PANTHER" id="PTHR43420">
    <property type="entry name" value="ACETYLTRANSFERASE"/>
    <property type="match status" value="1"/>
</dbReference>
<dbReference type="AlphaFoldDB" id="A0A4S3B2L3"/>
<accession>A0A4S3B2L3</accession>
<dbReference type="CDD" id="cd04301">
    <property type="entry name" value="NAT_SF"/>
    <property type="match status" value="1"/>
</dbReference>
<dbReference type="Gene3D" id="3.40.630.30">
    <property type="match status" value="1"/>
</dbReference>
<dbReference type="EMBL" id="SDGV01000013">
    <property type="protein sequence ID" value="THB61384.1"/>
    <property type="molecule type" value="Genomic_DNA"/>
</dbReference>
<dbReference type="InterPro" id="IPR000182">
    <property type="entry name" value="GNAT_dom"/>
</dbReference>
<protein>
    <submittedName>
        <fullName evidence="4">GNAT family N-acetyltransferase</fullName>
    </submittedName>
</protein>
<dbReference type="InterPro" id="IPR050680">
    <property type="entry name" value="YpeA/RimI_acetyltransf"/>
</dbReference>
<dbReference type="Pfam" id="PF00583">
    <property type="entry name" value="Acetyltransf_1"/>
    <property type="match status" value="1"/>
</dbReference>
<dbReference type="InterPro" id="IPR016181">
    <property type="entry name" value="Acyl_CoA_acyltransferase"/>
</dbReference>
<name>A0A4S3B2L3_9ENTE</name>
<dbReference type="OrthoDB" id="5319888at2"/>
<organism evidence="4 5">
    <name type="scientific">Vagococcus silagei</name>
    <dbReference type="NCBI Taxonomy" id="2508885"/>
    <lineage>
        <taxon>Bacteria</taxon>
        <taxon>Bacillati</taxon>
        <taxon>Bacillota</taxon>
        <taxon>Bacilli</taxon>
        <taxon>Lactobacillales</taxon>
        <taxon>Enterococcaceae</taxon>
        <taxon>Vagococcus</taxon>
    </lineage>
</organism>
<proteinExistence type="predicted"/>